<dbReference type="Pfam" id="PF11799">
    <property type="entry name" value="IMS_C"/>
    <property type="match status" value="1"/>
</dbReference>
<dbReference type="FunFam" id="3.30.1490.100:FF:000004">
    <property type="entry name" value="DNA polymerase IV"/>
    <property type="match status" value="1"/>
</dbReference>
<evidence type="ECO:0000256" key="8">
    <source>
        <dbReference type="ARBA" id="ARBA00022842"/>
    </source>
</evidence>
<evidence type="ECO:0000313" key="15">
    <source>
        <dbReference type="EMBL" id="KAF2402791.1"/>
    </source>
</evidence>
<dbReference type="InterPro" id="IPR022880">
    <property type="entry name" value="DNApol_IV"/>
</dbReference>
<comment type="catalytic activity">
    <reaction evidence="11">
        <text>DNA(n) + a 2'-deoxyribonucleoside 5'-triphosphate = DNA(n+1) + diphosphate</text>
        <dbReference type="Rhea" id="RHEA:22508"/>
        <dbReference type="Rhea" id="RHEA-COMP:17339"/>
        <dbReference type="Rhea" id="RHEA-COMP:17340"/>
        <dbReference type="ChEBI" id="CHEBI:33019"/>
        <dbReference type="ChEBI" id="CHEBI:61560"/>
        <dbReference type="ChEBI" id="CHEBI:173112"/>
        <dbReference type="EC" id="2.7.7.7"/>
    </reaction>
</comment>
<evidence type="ECO:0000256" key="1">
    <source>
        <dbReference type="ARBA" id="ARBA00012417"/>
    </source>
</evidence>
<evidence type="ECO:0000256" key="12">
    <source>
        <dbReference type="SAM" id="Coils"/>
    </source>
</evidence>
<keyword evidence="4" id="KW-0548">Nucleotidyltransferase</keyword>
<dbReference type="FunFam" id="1.10.150.810:FF:000003">
    <property type="entry name" value="DNA polymerase kappa subunit"/>
    <property type="match status" value="1"/>
</dbReference>
<dbReference type="GO" id="GO:0006260">
    <property type="term" value="P:DNA replication"/>
    <property type="evidence" value="ECO:0007669"/>
    <property type="project" value="UniProtKB-KW"/>
</dbReference>
<keyword evidence="7" id="KW-0227">DNA damage</keyword>
<dbReference type="InterPro" id="IPR043128">
    <property type="entry name" value="Rev_trsase/Diguanyl_cyclase"/>
</dbReference>
<keyword evidence="9" id="KW-0239">DNA-directed DNA polymerase</keyword>
<keyword evidence="5" id="KW-0235">DNA replication</keyword>
<feature type="compositionally biased region" description="Basic and acidic residues" evidence="13">
    <location>
        <begin position="23"/>
        <end position="34"/>
    </location>
</feature>
<dbReference type="GO" id="GO:0006281">
    <property type="term" value="P:DNA repair"/>
    <property type="evidence" value="ECO:0007669"/>
    <property type="project" value="UniProtKB-KW"/>
</dbReference>
<keyword evidence="6" id="KW-0479">Metal-binding</keyword>
<dbReference type="Gene3D" id="3.30.160.60">
    <property type="entry name" value="Classic Zinc Finger"/>
    <property type="match status" value="1"/>
</dbReference>
<evidence type="ECO:0000256" key="4">
    <source>
        <dbReference type="ARBA" id="ARBA00022695"/>
    </source>
</evidence>
<dbReference type="InterPro" id="IPR017961">
    <property type="entry name" value="DNA_pol_Y-fam_little_finger"/>
</dbReference>
<evidence type="ECO:0000256" key="9">
    <source>
        <dbReference type="ARBA" id="ARBA00022932"/>
    </source>
</evidence>
<proteinExistence type="predicted"/>
<dbReference type="Gene3D" id="1.10.150.810">
    <property type="match status" value="2"/>
</dbReference>
<evidence type="ECO:0000256" key="10">
    <source>
        <dbReference type="ARBA" id="ARBA00023204"/>
    </source>
</evidence>
<feature type="compositionally biased region" description="Basic and acidic residues" evidence="13">
    <location>
        <begin position="1"/>
        <end position="12"/>
    </location>
</feature>
<dbReference type="InterPro" id="IPR036775">
    <property type="entry name" value="DNA_pol_Y-fam_lit_finger_sf"/>
</dbReference>
<dbReference type="Gene3D" id="3.40.1170.60">
    <property type="match status" value="1"/>
</dbReference>
<evidence type="ECO:0000256" key="2">
    <source>
        <dbReference type="ARBA" id="ARBA00016178"/>
    </source>
</evidence>
<keyword evidence="10" id="KW-0234">DNA repair</keyword>
<keyword evidence="12" id="KW-0175">Coiled coil</keyword>
<dbReference type="PROSITE" id="PS50173">
    <property type="entry name" value="UMUC"/>
    <property type="match status" value="1"/>
</dbReference>
<dbReference type="FunFam" id="3.40.1170.60:FF:000012">
    <property type="entry name" value="Putative DNA-directed polymerase kappa"/>
    <property type="match status" value="1"/>
</dbReference>
<dbReference type="GO" id="GO:0003887">
    <property type="term" value="F:DNA-directed DNA polymerase activity"/>
    <property type="evidence" value="ECO:0007669"/>
    <property type="project" value="UniProtKB-KW"/>
</dbReference>
<dbReference type="PANTHER" id="PTHR11076">
    <property type="entry name" value="DNA REPAIR POLYMERASE UMUC / TRANSFERASE FAMILY MEMBER"/>
    <property type="match status" value="1"/>
</dbReference>
<dbReference type="SUPFAM" id="SSF56672">
    <property type="entry name" value="DNA/RNA polymerases"/>
    <property type="match status" value="1"/>
</dbReference>
<feature type="domain" description="UmuC" evidence="14">
    <location>
        <begin position="145"/>
        <end position="324"/>
    </location>
</feature>
<feature type="region of interest" description="Disordered" evidence="13">
    <location>
        <begin position="638"/>
        <end position="688"/>
    </location>
</feature>
<keyword evidence="3" id="KW-0808">Transferase</keyword>
<evidence type="ECO:0000256" key="3">
    <source>
        <dbReference type="ARBA" id="ARBA00022679"/>
    </source>
</evidence>
<dbReference type="InterPro" id="IPR043502">
    <property type="entry name" value="DNA/RNA_pol_sf"/>
</dbReference>
<dbReference type="Proteomes" id="UP000799640">
    <property type="component" value="Unassembled WGS sequence"/>
</dbReference>
<dbReference type="CDD" id="cd03586">
    <property type="entry name" value="PolY_Pol_IV_kappa"/>
    <property type="match status" value="1"/>
</dbReference>
<dbReference type="SUPFAM" id="SSF100879">
    <property type="entry name" value="Lesion bypass DNA polymerase (Y-family), little finger domain"/>
    <property type="match status" value="1"/>
</dbReference>
<organism evidence="15 16">
    <name type="scientific">Trichodelitschia bisporula</name>
    <dbReference type="NCBI Taxonomy" id="703511"/>
    <lineage>
        <taxon>Eukaryota</taxon>
        <taxon>Fungi</taxon>
        <taxon>Dikarya</taxon>
        <taxon>Ascomycota</taxon>
        <taxon>Pezizomycotina</taxon>
        <taxon>Dothideomycetes</taxon>
        <taxon>Dothideomycetes incertae sedis</taxon>
        <taxon>Phaeotrichales</taxon>
        <taxon>Phaeotrichaceae</taxon>
        <taxon>Trichodelitschia</taxon>
    </lineage>
</organism>
<dbReference type="GO" id="GO:0046872">
    <property type="term" value="F:metal ion binding"/>
    <property type="evidence" value="ECO:0007669"/>
    <property type="project" value="UniProtKB-KW"/>
</dbReference>
<dbReference type="PANTHER" id="PTHR11076:SF33">
    <property type="entry name" value="DNA POLYMERASE KAPPA"/>
    <property type="match status" value="1"/>
</dbReference>
<protein>
    <recommendedName>
        <fullName evidence="2">DNA polymerase kappa</fullName>
        <ecNumber evidence="1">2.7.7.7</ecNumber>
    </recommendedName>
</protein>
<keyword evidence="8" id="KW-0460">Magnesium</keyword>
<reference evidence="15" key="1">
    <citation type="journal article" date="2020" name="Stud. Mycol.">
        <title>101 Dothideomycetes genomes: a test case for predicting lifestyles and emergence of pathogens.</title>
        <authorList>
            <person name="Haridas S."/>
            <person name="Albert R."/>
            <person name="Binder M."/>
            <person name="Bloem J."/>
            <person name="Labutti K."/>
            <person name="Salamov A."/>
            <person name="Andreopoulos B."/>
            <person name="Baker S."/>
            <person name="Barry K."/>
            <person name="Bills G."/>
            <person name="Bluhm B."/>
            <person name="Cannon C."/>
            <person name="Castanera R."/>
            <person name="Culley D."/>
            <person name="Daum C."/>
            <person name="Ezra D."/>
            <person name="Gonzalez J."/>
            <person name="Henrissat B."/>
            <person name="Kuo A."/>
            <person name="Liang C."/>
            <person name="Lipzen A."/>
            <person name="Lutzoni F."/>
            <person name="Magnuson J."/>
            <person name="Mondo S."/>
            <person name="Nolan M."/>
            <person name="Ohm R."/>
            <person name="Pangilinan J."/>
            <person name="Park H.-J."/>
            <person name="Ramirez L."/>
            <person name="Alfaro M."/>
            <person name="Sun H."/>
            <person name="Tritt A."/>
            <person name="Yoshinaga Y."/>
            <person name="Zwiers L.-H."/>
            <person name="Turgeon B."/>
            <person name="Goodwin S."/>
            <person name="Spatafora J."/>
            <person name="Crous P."/>
            <person name="Grigoriev I."/>
        </authorList>
    </citation>
    <scope>NUCLEOTIDE SEQUENCE</scope>
    <source>
        <strain evidence="15">CBS 262.69</strain>
    </source>
</reference>
<evidence type="ECO:0000259" key="14">
    <source>
        <dbReference type="PROSITE" id="PS50173"/>
    </source>
</evidence>
<dbReference type="Gene3D" id="3.30.1490.100">
    <property type="entry name" value="DNA polymerase, Y-family, little finger domain"/>
    <property type="match status" value="1"/>
</dbReference>
<dbReference type="InterPro" id="IPR050116">
    <property type="entry name" value="DNA_polymerase-Y"/>
</dbReference>
<dbReference type="NCBIfam" id="NF002677">
    <property type="entry name" value="PRK02406.1"/>
    <property type="match status" value="1"/>
</dbReference>
<evidence type="ECO:0000256" key="11">
    <source>
        <dbReference type="ARBA" id="ARBA00049244"/>
    </source>
</evidence>
<dbReference type="GO" id="GO:0005634">
    <property type="term" value="C:nucleus"/>
    <property type="evidence" value="ECO:0007669"/>
    <property type="project" value="TreeGrafter"/>
</dbReference>
<dbReference type="Pfam" id="PF00817">
    <property type="entry name" value="IMS"/>
    <property type="match status" value="1"/>
</dbReference>
<feature type="coiled-coil region" evidence="12">
    <location>
        <begin position="393"/>
        <end position="420"/>
    </location>
</feature>
<feature type="region of interest" description="Disordered" evidence="13">
    <location>
        <begin position="1"/>
        <end position="34"/>
    </location>
</feature>
<name>A0A6G1I3N7_9PEZI</name>
<gene>
    <name evidence="15" type="ORF">EJ06DRAFT_527759</name>
</gene>
<feature type="region of interest" description="Disordered" evidence="13">
    <location>
        <begin position="575"/>
        <end position="603"/>
    </location>
</feature>
<dbReference type="OrthoDB" id="1747274at2759"/>
<dbReference type="InterPro" id="IPR001126">
    <property type="entry name" value="UmuC"/>
</dbReference>
<sequence>MDRRLSDDENGARDVSQSPTTEPKQDIDTVKPEADEGIVTGPAVPAQASTEQLNALTHRLLGPSLTKSGQEGVSQDNVSQVILDASKGSKFYEREAALAAGLATRVAALQTRKAKLEAQDLRVHLRNADAFLASLESSRDLSRIIVHLDCDAFYAAVAALKDPTLKGIPFAVGGSVLSTCSYEARKFGVRSAMPAFVARKLCPELKLVDQDFPSYIAKAGEIRAILQTYDPNFQPAGLDESYLDLTAYCQDNDISASDAVSKLRTEVREKCGITISAGIAATAPLAKIAGNVNKPDGQFEIPSTREAVMAYMADLSVRKVAGIGRVLQCELDAVGIRVCADIYPQRALLVPLFGDKTAKFLLTSYLGIGRTRIAPSDGRDRKSVGTEGTFADLAGAQALRTKLRQTAEALEEDMKQAGVKGRTVVLKVKLHTFEVLTRQVGTHIPVWTKDDIYRISLPMLERLEKEIPGLKIRLLGLRCTHLVEAKLSVDKNFFGAAKAPNTEERFCVCQDDQILAPAVPPPERASAHRAEGSRSGVPVDEDGWEIWPEAEFEAAAEQERKEEFEELLKLSQELEERHDQDNGAKAPLESSRSTSPADDVESWACPICNRPQPADERALNEHIDLCLSRETIREVVRSVPENKAPAKLEKPTLPSKQVPRKRARPRGGGSISKSNHEQSNAKRRAFFS</sequence>
<evidence type="ECO:0000256" key="13">
    <source>
        <dbReference type="SAM" id="MobiDB-lite"/>
    </source>
</evidence>
<dbReference type="GO" id="GO:0070987">
    <property type="term" value="P:error-free translesion synthesis"/>
    <property type="evidence" value="ECO:0007669"/>
    <property type="project" value="UniProtKB-ARBA"/>
</dbReference>
<dbReference type="EC" id="2.7.7.7" evidence="1"/>
<keyword evidence="16" id="KW-1185">Reference proteome</keyword>
<evidence type="ECO:0000313" key="16">
    <source>
        <dbReference type="Proteomes" id="UP000799640"/>
    </source>
</evidence>
<feature type="region of interest" description="Disordered" evidence="13">
    <location>
        <begin position="518"/>
        <end position="541"/>
    </location>
</feature>
<dbReference type="GO" id="GO:0042276">
    <property type="term" value="P:error-prone translesion synthesis"/>
    <property type="evidence" value="ECO:0007669"/>
    <property type="project" value="TreeGrafter"/>
</dbReference>
<dbReference type="AlphaFoldDB" id="A0A6G1I3N7"/>
<accession>A0A6G1I3N7</accession>
<evidence type="ECO:0000256" key="6">
    <source>
        <dbReference type="ARBA" id="ARBA00022723"/>
    </source>
</evidence>
<evidence type="ECO:0000256" key="5">
    <source>
        <dbReference type="ARBA" id="ARBA00022705"/>
    </source>
</evidence>
<evidence type="ECO:0000256" key="7">
    <source>
        <dbReference type="ARBA" id="ARBA00022763"/>
    </source>
</evidence>
<dbReference type="EMBL" id="ML996690">
    <property type="protein sequence ID" value="KAF2402791.1"/>
    <property type="molecule type" value="Genomic_DNA"/>
</dbReference>
<dbReference type="GO" id="GO:0003684">
    <property type="term" value="F:damaged DNA binding"/>
    <property type="evidence" value="ECO:0007669"/>
    <property type="project" value="InterPro"/>
</dbReference>
<dbReference type="Gene3D" id="3.30.70.270">
    <property type="match status" value="1"/>
</dbReference>